<dbReference type="NCBIfam" id="TIGR00229">
    <property type="entry name" value="sensory_box"/>
    <property type="match status" value="3"/>
</dbReference>
<dbReference type="InterPro" id="IPR035965">
    <property type="entry name" value="PAS-like_dom_sf"/>
</dbReference>
<feature type="domain" description="PAS" evidence="2">
    <location>
        <begin position="3"/>
        <end position="48"/>
    </location>
</feature>
<proteinExistence type="predicted"/>
<dbReference type="PROSITE" id="PS50112">
    <property type="entry name" value="PAS"/>
    <property type="match status" value="2"/>
</dbReference>
<dbReference type="InterPro" id="IPR000014">
    <property type="entry name" value="PAS"/>
</dbReference>
<dbReference type="PANTHER" id="PTHR44757">
    <property type="entry name" value="DIGUANYLATE CYCLASE DGCP"/>
    <property type="match status" value="1"/>
</dbReference>
<dbReference type="PROSITE" id="PS50887">
    <property type="entry name" value="GGDEF"/>
    <property type="match status" value="1"/>
</dbReference>
<feature type="domain" description="PAC" evidence="3">
    <location>
        <begin position="374"/>
        <end position="426"/>
    </location>
</feature>
<protein>
    <recommendedName>
        <fullName evidence="8">Diguanylate cyclase</fullName>
    </recommendedName>
</protein>
<dbReference type="PANTHER" id="PTHR44757:SF2">
    <property type="entry name" value="BIOFILM ARCHITECTURE MAINTENANCE PROTEIN MBAA"/>
    <property type="match status" value="1"/>
</dbReference>
<dbReference type="CDD" id="cd00130">
    <property type="entry name" value="PAS"/>
    <property type="match status" value="3"/>
</dbReference>
<dbReference type="PROSITE" id="PS50113">
    <property type="entry name" value="PAC"/>
    <property type="match status" value="1"/>
</dbReference>
<dbReference type="SMART" id="SM00052">
    <property type="entry name" value="EAL"/>
    <property type="match status" value="1"/>
</dbReference>
<feature type="coiled-coil region" evidence="1">
    <location>
        <begin position="251"/>
        <end position="309"/>
    </location>
</feature>
<dbReference type="InterPro" id="IPR013655">
    <property type="entry name" value="PAS_fold_3"/>
</dbReference>
<keyword evidence="7" id="KW-1185">Reference proteome</keyword>
<organism evidence="6 7">
    <name type="scientific">Thermohalobacter berrensis</name>
    <dbReference type="NCBI Taxonomy" id="99594"/>
    <lineage>
        <taxon>Bacteria</taxon>
        <taxon>Bacillati</taxon>
        <taxon>Bacillota</taxon>
        <taxon>Tissierellia</taxon>
        <taxon>Tissierellales</taxon>
        <taxon>Thermohalobacteraceae</taxon>
        <taxon>Thermohalobacter</taxon>
    </lineage>
</organism>
<dbReference type="CDD" id="cd01949">
    <property type="entry name" value="GGDEF"/>
    <property type="match status" value="1"/>
</dbReference>
<dbReference type="InterPro" id="IPR000160">
    <property type="entry name" value="GGDEF_dom"/>
</dbReference>
<dbReference type="InterPro" id="IPR013767">
    <property type="entry name" value="PAS_fold"/>
</dbReference>
<dbReference type="SUPFAM" id="SSF141868">
    <property type="entry name" value="EAL domain-like"/>
    <property type="match status" value="1"/>
</dbReference>
<evidence type="ECO:0000259" key="3">
    <source>
        <dbReference type="PROSITE" id="PS50113"/>
    </source>
</evidence>
<dbReference type="Pfam" id="PF13426">
    <property type="entry name" value="PAS_9"/>
    <property type="match status" value="1"/>
</dbReference>
<evidence type="ECO:0000313" key="6">
    <source>
        <dbReference type="EMBL" id="RKD33432.1"/>
    </source>
</evidence>
<evidence type="ECO:0000259" key="2">
    <source>
        <dbReference type="PROSITE" id="PS50112"/>
    </source>
</evidence>
<dbReference type="SMART" id="SM00086">
    <property type="entry name" value="PAC"/>
    <property type="match status" value="3"/>
</dbReference>
<dbReference type="SMART" id="SM00267">
    <property type="entry name" value="GGDEF"/>
    <property type="match status" value="1"/>
</dbReference>
<dbReference type="InterPro" id="IPR043128">
    <property type="entry name" value="Rev_trsase/Diguanyl_cyclase"/>
</dbReference>
<dbReference type="CDD" id="cd01948">
    <property type="entry name" value="EAL"/>
    <property type="match status" value="1"/>
</dbReference>
<dbReference type="InterPro" id="IPR001610">
    <property type="entry name" value="PAC"/>
</dbReference>
<dbReference type="InterPro" id="IPR001633">
    <property type="entry name" value="EAL_dom"/>
</dbReference>
<dbReference type="NCBIfam" id="TIGR00254">
    <property type="entry name" value="GGDEF"/>
    <property type="match status" value="1"/>
</dbReference>
<dbReference type="Pfam" id="PF00989">
    <property type="entry name" value="PAS"/>
    <property type="match status" value="1"/>
</dbReference>
<dbReference type="AlphaFoldDB" id="A0A419T7L2"/>
<dbReference type="EMBL" id="MCIB01000006">
    <property type="protein sequence ID" value="RKD33432.1"/>
    <property type="molecule type" value="Genomic_DNA"/>
</dbReference>
<dbReference type="Gene3D" id="3.30.450.20">
    <property type="entry name" value="PAS domain"/>
    <property type="match status" value="3"/>
</dbReference>
<evidence type="ECO:0008006" key="8">
    <source>
        <dbReference type="Google" id="ProtNLM"/>
    </source>
</evidence>
<dbReference type="SUPFAM" id="SSF55073">
    <property type="entry name" value="Nucleotide cyclase"/>
    <property type="match status" value="1"/>
</dbReference>
<sequence>MLKKKFYEQIIELIPDPIFGIDKERKIILWNKAMEGLTGVKKEEILGKGDYSICIYGEKRPTLADLVLEPNPEIEKEYVNFKRNEDGSVEGEAYSKKLDYYDWGKAVPLYNKNKQIIGAVVISRDISEKIKYQKKIDKIHKRYEILFKKSPDAISYFDRNHKILDVNDTFLESFGYTKEECLGKNLDDVVVPKEKKDEAVAKTNELFEKGELDIEAIRYTKSRKPIYVNIRAMLVIIDNEIIGGYGIYTDITERENYKKDLETTNDELEATIEQLLAGEEELKIQYDEIQKYAERLEELKQKYEIAVEGTDSAIWEITVEDEVIHFSENFAKIIDIDFKEKNIYEVIDKIVYLEDKKELLSELEKYKKGEKEKIYSQIRIIDKDGQVRWYLISGKGVMDREGKMKSINGVLVEISQLKKQEQYIEFLAEHDPLTHLPNRRKFMKILNEEIEKGRKGALFLLDLDNFKNINDTLGHVYGDKLLRKIAEILEDISCERVTIFRFGGDEFLVLLRNNENPLEIEGYADKILKSFKEKIVLDGIENPITASMGIVRFPYDGFQMDDLLMKADIAMYNAKESGKNKYLFFNEEMTLAFKEKIKIENILRKAIKEEGFTLLYQPIIEAKTGEIAYYEALLRLKDTNISPGIFIPIAEETDLILTIGRWVIKQAINQLIKWKGEGYKTKPIAINLSPKQLYDDNLFKFLQQILKENNIDPSMLEIEITENVLIENREETIKILEKLKKLGLTIALDDFGTGYSSLNYLTFIPVDKIKLDKSLNDKFLEYENIEVLDSLISLTHALNLKVVAEGIEEIDQYKRLEKGECDYVQGYLFSKPLSEEEVSKMYDKNYLNLIKG</sequence>
<feature type="domain" description="GGDEF" evidence="5">
    <location>
        <begin position="454"/>
        <end position="587"/>
    </location>
</feature>
<accession>A0A419T7L2</accession>
<evidence type="ECO:0000259" key="5">
    <source>
        <dbReference type="PROSITE" id="PS50887"/>
    </source>
</evidence>
<name>A0A419T7L2_9FIRM</name>
<dbReference type="Pfam" id="PF00990">
    <property type="entry name" value="GGDEF"/>
    <property type="match status" value="1"/>
</dbReference>
<feature type="domain" description="PAS" evidence="2">
    <location>
        <begin position="139"/>
        <end position="195"/>
    </location>
</feature>
<dbReference type="InterPro" id="IPR052155">
    <property type="entry name" value="Biofilm_reg_signaling"/>
</dbReference>
<reference evidence="6 7" key="1">
    <citation type="submission" date="2016-08" db="EMBL/GenBank/DDBJ databases">
        <title>Novel Firmicutes and Novel Genomes.</title>
        <authorList>
            <person name="Poppleton D.I."/>
            <person name="Gribaldo S."/>
        </authorList>
    </citation>
    <scope>NUCLEOTIDE SEQUENCE [LARGE SCALE GENOMIC DNA]</scope>
    <source>
        <strain evidence="6 7">CTT3</strain>
    </source>
</reference>
<keyword evidence="1" id="KW-0175">Coiled coil</keyword>
<dbReference type="Pfam" id="PF08447">
    <property type="entry name" value="PAS_3"/>
    <property type="match status" value="1"/>
</dbReference>
<dbReference type="InterPro" id="IPR035919">
    <property type="entry name" value="EAL_sf"/>
</dbReference>
<dbReference type="Gene3D" id="3.30.70.270">
    <property type="match status" value="1"/>
</dbReference>
<evidence type="ECO:0000313" key="7">
    <source>
        <dbReference type="Proteomes" id="UP000284177"/>
    </source>
</evidence>
<dbReference type="Gene3D" id="3.20.20.450">
    <property type="entry name" value="EAL domain"/>
    <property type="match status" value="1"/>
</dbReference>
<evidence type="ECO:0000256" key="1">
    <source>
        <dbReference type="SAM" id="Coils"/>
    </source>
</evidence>
<dbReference type="RefSeq" id="WP_183108723.1">
    <property type="nucleotide sequence ID" value="NZ_MCIB01000006.1"/>
</dbReference>
<dbReference type="PROSITE" id="PS50883">
    <property type="entry name" value="EAL"/>
    <property type="match status" value="1"/>
</dbReference>
<dbReference type="Proteomes" id="UP000284177">
    <property type="component" value="Unassembled WGS sequence"/>
</dbReference>
<comment type="caution">
    <text evidence="6">The sequence shown here is derived from an EMBL/GenBank/DDBJ whole genome shotgun (WGS) entry which is preliminary data.</text>
</comment>
<feature type="domain" description="EAL" evidence="4">
    <location>
        <begin position="596"/>
        <end position="846"/>
    </location>
</feature>
<dbReference type="SUPFAM" id="SSF55785">
    <property type="entry name" value="PYP-like sensor domain (PAS domain)"/>
    <property type="match status" value="3"/>
</dbReference>
<dbReference type="GO" id="GO:0006355">
    <property type="term" value="P:regulation of DNA-templated transcription"/>
    <property type="evidence" value="ECO:0007669"/>
    <property type="project" value="InterPro"/>
</dbReference>
<dbReference type="InterPro" id="IPR029787">
    <property type="entry name" value="Nucleotide_cyclase"/>
</dbReference>
<dbReference type="SMART" id="SM00091">
    <property type="entry name" value="PAS"/>
    <property type="match status" value="3"/>
</dbReference>
<gene>
    <name evidence="6" type="ORF">BET03_09265</name>
</gene>
<evidence type="ECO:0000259" key="4">
    <source>
        <dbReference type="PROSITE" id="PS50883"/>
    </source>
</evidence>
<dbReference type="InterPro" id="IPR000700">
    <property type="entry name" value="PAS-assoc_C"/>
</dbReference>
<dbReference type="Pfam" id="PF00563">
    <property type="entry name" value="EAL"/>
    <property type="match status" value="1"/>
</dbReference>